<dbReference type="Pfam" id="PF01451">
    <property type="entry name" value="LMWPc"/>
    <property type="match status" value="1"/>
</dbReference>
<evidence type="ECO:0000256" key="3">
    <source>
        <dbReference type="ARBA" id="ARBA00022912"/>
    </source>
</evidence>
<dbReference type="InterPro" id="IPR036196">
    <property type="entry name" value="Ptyr_pPase_sf"/>
</dbReference>
<dbReference type="InterPro" id="IPR023485">
    <property type="entry name" value="Ptyr_pPase"/>
</dbReference>
<evidence type="ECO:0000259" key="4">
    <source>
        <dbReference type="SMART" id="SM00226"/>
    </source>
</evidence>
<keyword evidence="6" id="KW-1185">Reference proteome</keyword>
<sequence>MHILFVCTGNTCRSPMAEGLTRELAKQEGKAVETISAGLFAAYGALPTEEAVKAVASIVDISEHRSRPLTMELVNAADLIIGMTKEHKSVLLRQFPFLESKIKTLAEWGGSEGEVADPFGQSQEVYDACATQIQDLVTKGLSAVDGE</sequence>
<dbReference type="RefSeq" id="WP_295191580.1">
    <property type="nucleotide sequence ID" value="NZ_JAWJZA010000001.1"/>
</dbReference>
<evidence type="ECO:0000256" key="1">
    <source>
        <dbReference type="ARBA" id="ARBA00011063"/>
    </source>
</evidence>
<proteinExistence type="inferred from homology"/>
<dbReference type="PANTHER" id="PTHR11717:SF31">
    <property type="entry name" value="LOW MOLECULAR WEIGHT PROTEIN-TYROSINE-PHOSPHATASE ETP-RELATED"/>
    <property type="match status" value="1"/>
</dbReference>
<organism evidence="5 6">
    <name type="scientific">Veillonella absiana</name>
    <dbReference type="NCBI Taxonomy" id="3079305"/>
    <lineage>
        <taxon>Bacteria</taxon>
        <taxon>Bacillati</taxon>
        <taxon>Bacillota</taxon>
        <taxon>Negativicutes</taxon>
        <taxon>Veillonellales</taxon>
        <taxon>Veillonellaceae</taxon>
        <taxon>Veillonella</taxon>
    </lineage>
</organism>
<dbReference type="SUPFAM" id="SSF52788">
    <property type="entry name" value="Phosphotyrosine protein phosphatases I"/>
    <property type="match status" value="1"/>
</dbReference>
<keyword evidence="2" id="KW-0378">Hydrolase</keyword>
<comment type="similarity">
    <text evidence="1">Belongs to the low molecular weight phosphotyrosine protein phosphatase family.</text>
</comment>
<evidence type="ECO:0000256" key="2">
    <source>
        <dbReference type="ARBA" id="ARBA00022801"/>
    </source>
</evidence>
<comment type="caution">
    <text evidence="5">The sequence shown here is derived from an EMBL/GenBank/DDBJ whole genome shotgun (WGS) entry which is preliminary data.</text>
</comment>
<dbReference type="EMBL" id="JAWJZB010000003">
    <property type="protein sequence ID" value="MDV5087851.1"/>
    <property type="molecule type" value="Genomic_DNA"/>
</dbReference>
<evidence type="ECO:0000313" key="6">
    <source>
        <dbReference type="Proteomes" id="UP001272515"/>
    </source>
</evidence>
<dbReference type="PANTHER" id="PTHR11717">
    <property type="entry name" value="LOW MOLECULAR WEIGHT PROTEIN TYROSINE PHOSPHATASE"/>
    <property type="match status" value="1"/>
</dbReference>
<dbReference type="InterPro" id="IPR017867">
    <property type="entry name" value="Tyr_phospatase_low_mol_wt"/>
</dbReference>
<dbReference type="SMART" id="SM00226">
    <property type="entry name" value="LMWPc"/>
    <property type="match status" value="1"/>
</dbReference>
<dbReference type="Proteomes" id="UP001272515">
    <property type="component" value="Unassembled WGS sequence"/>
</dbReference>
<feature type="domain" description="Phosphotyrosine protein phosphatase I" evidence="4">
    <location>
        <begin position="1"/>
        <end position="143"/>
    </location>
</feature>
<dbReference type="CDD" id="cd16344">
    <property type="entry name" value="LMWPAP"/>
    <property type="match status" value="1"/>
</dbReference>
<keyword evidence="3" id="KW-0904">Protein phosphatase</keyword>
<name>A0ABU3Z7G9_9FIRM</name>
<dbReference type="PRINTS" id="PR00719">
    <property type="entry name" value="LMWPTPASE"/>
</dbReference>
<protein>
    <submittedName>
        <fullName evidence="5">Low molecular weight protein arginine phosphatase</fullName>
    </submittedName>
</protein>
<reference evidence="5 6" key="1">
    <citation type="submission" date="2023-10" db="EMBL/GenBank/DDBJ databases">
        <title>Veillonella sp. nov., isolated from a pig farm feces dump.</title>
        <authorList>
            <person name="Chang Y.-H."/>
        </authorList>
    </citation>
    <scope>NUCLEOTIDE SEQUENCE [LARGE SCALE GENOMIC DNA]</scope>
    <source>
        <strain evidence="5 6">YH-vei2233</strain>
    </source>
</reference>
<gene>
    <name evidence="5" type="ORF">RVY80_03185</name>
</gene>
<dbReference type="InterPro" id="IPR050438">
    <property type="entry name" value="LMW_PTPase"/>
</dbReference>
<evidence type="ECO:0000313" key="5">
    <source>
        <dbReference type="EMBL" id="MDV5087851.1"/>
    </source>
</evidence>
<dbReference type="Gene3D" id="3.40.50.2300">
    <property type="match status" value="1"/>
</dbReference>
<accession>A0ABU3Z7G9</accession>